<keyword evidence="2" id="KW-1185">Reference proteome</keyword>
<dbReference type="EMBL" id="JAMTCO010000004">
    <property type="protein sequence ID" value="MCP2268972.1"/>
    <property type="molecule type" value="Genomic_DNA"/>
</dbReference>
<organism evidence="1 2">
    <name type="scientific">Actinokineospora diospyrosa</name>
    <dbReference type="NCBI Taxonomy" id="103728"/>
    <lineage>
        <taxon>Bacteria</taxon>
        <taxon>Bacillati</taxon>
        <taxon>Actinomycetota</taxon>
        <taxon>Actinomycetes</taxon>
        <taxon>Pseudonocardiales</taxon>
        <taxon>Pseudonocardiaceae</taxon>
        <taxon>Actinokineospora</taxon>
    </lineage>
</organism>
<accession>A0ABT1I8R2</accession>
<proteinExistence type="predicted"/>
<protein>
    <submittedName>
        <fullName evidence="1">Uncharacterized protein</fullName>
    </submittedName>
</protein>
<comment type="caution">
    <text evidence="1">The sequence shown here is derived from an EMBL/GenBank/DDBJ whole genome shotgun (WGS) entry which is preliminary data.</text>
</comment>
<evidence type="ECO:0000313" key="2">
    <source>
        <dbReference type="Proteomes" id="UP001205185"/>
    </source>
</evidence>
<evidence type="ECO:0000313" key="1">
    <source>
        <dbReference type="EMBL" id="MCP2268972.1"/>
    </source>
</evidence>
<dbReference type="Proteomes" id="UP001205185">
    <property type="component" value="Unassembled WGS sequence"/>
</dbReference>
<gene>
    <name evidence="1" type="ORF">LV75_001460</name>
</gene>
<name>A0ABT1I8R2_9PSEU</name>
<sequence length="120" mass="13676">MTEDPVARYKELLETAHHAARAHSEHERRRAVDLVAEINAADQRVSSAAQAQAQVDGEINAWWRQVITAAGDLKWLTTTPRPTPDPSARPEQLREHLRQIEPATKEFTTALRRAVWPRRV</sequence>
<dbReference type="RefSeq" id="WP_253885997.1">
    <property type="nucleotide sequence ID" value="NZ_BAAAVB010000016.1"/>
</dbReference>
<reference evidence="1 2" key="1">
    <citation type="submission" date="2022-06" db="EMBL/GenBank/DDBJ databases">
        <title>Genomic Encyclopedia of Archaeal and Bacterial Type Strains, Phase II (KMG-II): from individual species to whole genera.</title>
        <authorList>
            <person name="Goeker M."/>
        </authorList>
    </citation>
    <scope>NUCLEOTIDE SEQUENCE [LARGE SCALE GENOMIC DNA]</scope>
    <source>
        <strain evidence="1 2">DSM 44255</strain>
    </source>
</reference>